<keyword evidence="3" id="KW-1185">Reference proteome</keyword>
<protein>
    <submittedName>
        <fullName evidence="2">Uncharacterized protein</fullName>
    </submittedName>
</protein>
<evidence type="ECO:0000256" key="1">
    <source>
        <dbReference type="SAM" id="MobiDB-lite"/>
    </source>
</evidence>
<reference evidence="2" key="1">
    <citation type="submission" date="2021-11" db="EMBL/GenBank/DDBJ databases">
        <title>Streptomyces corallinus and Kineosporia corallina sp. nov., two new coral-derived marine actinobacteria.</title>
        <authorList>
            <person name="Buangrab K."/>
            <person name="Sutthacheep M."/>
            <person name="Yeemin T."/>
            <person name="Harunari E."/>
            <person name="Igarashi Y."/>
            <person name="Sripreechasak P."/>
            <person name="Kanchanasin P."/>
            <person name="Tanasupawat S."/>
            <person name="Phongsopitanun W."/>
        </authorList>
    </citation>
    <scope>NUCLEOTIDE SEQUENCE</scope>
    <source>
        <strain evidence="2">JCM 31032</strain>
    </source>
</reference>
<evidence type="ECO:0000313" key="2">
    <source>
        <dbReference type="EMBL" id="MCD5310799.1"/>
    </source>
</evidence>
<evidence type="ECO:0000313" key="3">
    <source>
        <dbReference type="Proteomes" id="UP001138997"/>
    </source>
</evidence>
<dbReference type="AlphaFoldDB" id="A0A9X1NBJ0"/>
<gene>
    <name evidence="2" type="ORF">LR394_07830</name>
</gene>
<dbReference type="Proteomes" id="UP001138997">
    <property type="component" value="Unassembled WGS sequence"/>
</dbReference>
<dbReference type="EMBL" id="JAJOMB010000003">
    <property type="protein sequence ID" value="MCD5310799.1"/>
    <property type="molecule type" value="Genomic_DNA"/>
</dbReference>
<comment type="caution">
    <text evidence="2">The sequence shown here is derived from an EMBL/GenBank/DDBJ whole genome shotgun (WGS) entry which is preliminary data.</text>
</comment>
<dbReference type="RefSeq" id="WP_231439975.1">
    <property type="nucleotide sequence ID" value="NZ_JAJOMB010000003.1"/>
</dbReference>
<name>A0A9X1NBJ0_9ACTN</name>
<feature type="region of interest" description="Disordered" evidence="1">
    <location>
        <begin position="208"/>
        <end position="227"/>
    </location>
</feature>
<organism evidence="2 3">
    <name type="scientific">Kineosporia babensis</name>
    <dbReference type="NCBI Taxonomy" id="499548"/>
    <lineage>
        <taxon>Bacteria</taxon>
        <taxon>Bacillati</taxon>
        <taxon>Actinomycetota</taxon>
        <taxon>Actinomycetes</taxon>
        <taxon>Kineosporiales</taxon>
        <taxon>Kineosporiaceae</taxon>
        <taxon>Kineosporia</taxon>
    </lineage>
</organism>
<proteinExistence type="predicted"/>
<accession>A0A9X1NBJ0</accession>
<sequence>MIVDVGDTPTLTWRLRDDDGEPIVPTLVVADVRDPAGQITSLTVGSDGPGNFSVQPPITVEGDWRVTWRSVGPDQVEVVGIHAFPAGEAAVWAPTLRQVAVHIPSRTRSQDSYGDDVNRPLGTFTEDTYPTGDDVSRLIGASVAVVSGMVGRPVVTPAYGLASAATALWAAYWAELSWPERDADVSLAQRLREDALLLVEQAKAVNLGAGGGTENQPDPDGLPDRLVSFSFPAPGPPLIL</sequence>